<protein>
    <submittedName>
        <fullName evidence="2">Uncharacterized protein</fullName>
    </submittedName>
</protein>
<evidence type="ECO:0000256" key="1">
    <source>
        <dbReference type="SAM" id="MobiDB-lite"/>
    </source>
</evidence>
<reference evidence="2" key="1">
    <citation type="submission" date="2022-08" db="EMBL/GenBank/DDBJ databases">
        <authorList>
            <person name="Gutierrez-Valencia J."/>
        </authorList>
    </citation>
    <scope>NUCLEOTIDE SEQUENCE</scope>
</reference>
<evidence type="ECO:0000313" key="3">
    <source>
        <dbReference type="Proteomes" id="UP001154282"/>
    </source>
</evidence>
<evidence type="ECO:0000313" key="2">
    <source>
        <dbReference type="EMBL" id="CAI0463949.1"/>
    </source>
</evidence>
<dbReference type="AlphaFoldDB" id="A0AAV0NYZ1"/>
<feature type="region of interest" description="Disordered" evidence="1">
    <location>
        <begin position="1"/>
        <end position="34"/>
    </location>
</feature>
<proteinExistence type="predicted"/>
<organism evidence="2 3">
    <name type="scientific">Linum tenue</name>
    <dbReference type="NCBI Taxonomy" id="586396"/>
    <lineage>
        <taxon>Eukaryota</taxon>
        <taxon>Viridiplantae</taxon>
        <taxon>Streptophyta</taxon>
        <taxon>Embryophyta</taxon>
        <taxon>Tracheophyta</taxon>
        <taxon>Spermatophyta</taxon>
        <taxon>Magnoliopsida</taxon>
        <taxon>eudicotyledons</taxon>
        <taxon>Gunneridae</taxon>
        <taxon>Pentapetalae</taxon>
        <taxon>rosids</taxon>
        <taxon>fabids</taxon>
        <taxon>Malpighiales</taxon>
        <taxon>Linaceae</taxon>
        <taxon>Linum</taxon>
    </lineage>
</organism>
<gene>
    <name evidence="2" type="ORF">LITE_LOCUS35967</name>
</gene>
<name>A0AAV0NYZ1_9ROSI</name>
<accession>A0AAV0NYZ1</accession>
<comment type="caution">
    <text evidence="2">The sequence shown here is derived from an EMBL/GenBank/DDBJ whole genome shotgun (WGS) entry which is preliminary data.</text>
</comment>
<dbReference type="Proteomes" id="UP001154282">
    <property type="component" value="Unassembled WGS sequence"/>
</dbReference>
<keyword evidence="3" id="KW-1185">Reference proteome</keyword>
<sequence>MSKHRWLGGGSSGEYGGRGGDQGRSGTICEGILS</sequence>
<feature type="compositionally biased region" description="Gly residues" evidence="1">
    <location>
        <begin position="7"/>
        <end position="23"/>
    </location>
</feature>
<dbReference type="EMBL" id="CAMGYJ010000008">
    <property type="protein sequence ID" value="CAI0463949.1"/>
    <property type="molecule type" value="Genomic_DNA"/>
</dbReference>